<dbReference type="InterPro" id="IPR006680">
    <property type="entry name" value="Amidohydro-rel"/>
</dbReference>
<dbReference type="STRING" id="1777138.AWB77_01088"/>
<comment type="function">
    <text evidence="2">Catalyzes the reversible cyclization of carbamoyl aspartate to dihydroorotate.</text>
</comment>
<organism evidence="7 8">
    <name type="scientific">Caballeronia fortuita</name>
    <dbReference type="NCBI Taxonomy" id="1777138"/>
    <lineage>
        <taxon>Bacteria</taxon>
        <taxon>Pseudomonadati</taxon>
        <taxon>Pseudomonadota</taxon>
        <taxon>Betaproteobacteria</taxon>
        <taxon>Burkholderiales</taxon>
        <taxon>Burkholderiaceae</taxon>
        <taxon>Caballeronia</taxon>
    </lineage>
</organism>
<comment type="cofactor">
    <cofactor evidence="1">
        <name>Zn(2+)</name>
        <dbReference type="ChEBI" id="CHEBI:29105"/>
    </cofactor>
</comment>
<evidence type="ECO:0000256" key="5">
    <source>
        <dbReference type="ARBA" id="ARBA00022801"/>
    </source>
</evidence>
<evidence type="ECO:0000256" key="4">
    <source>
        <dbReference type="ARBA" id="ARBA00022723"/>
    </source>
</evidence>
<comment type="caution">
    <text evidence="7">The sequence shown here is derived from an EMBL/GenBank/DDBJ whole genome shotgun (WGS) entry which is preliminary data.</text>
</comment>
<proteinExistence type="inferred from homology"/>
<evidence type="ECO:0000256" key="2">
    <source>
        <dbReference type="ARBA" id="ARBA00002368"/>
    </source>
</evidence>
<evidence type="ECO:0000259" key="6">
    <source>
        <dbReference type="Pfam" id="PF01979"/>
    </source>
</evidence>
<dbReference type="GO" id="GO:0005737">
    <property type="term" value="C:cytoplasm"/>
    <property type="evidence" value="ECO:0007669"/>
    <property type="project" value="TreeGrafter"/>
</dbReference>
<dbReference type="RefSeq" id="WP_061133359.1">
    <property type="nucleotide sequence ID" value="NZ_FCNX02000002.1"/>
</dbReference>
<dbReference type="InterPro" id="IPR011059">
    <property type="entry name" value="Metal-dep_hydrolase_composite"/>
</dbReference>
<sequence>MFDLILRGAKLVDANGERCADLAIIDQKIAALLAPGTPAETRATRDVRGLVILPGLVDTHVHLCDPGYTHKEDFDSGTRAAALGGVTTLLDMPTDLPITTHASDLREKMTLAGGRIHVDVGFQVAKLRDHPSIDDVRALDPVSFELFMAGVPEAYRHDTQEALMNSLKALRPLNTLACISPGDHSLQSAPQTDTGRAGLNALLASRPPVFEAAGIANAVLAAAATGARVHLRQGNSKLGVDTWRRLRDLADVSIETTPQALLLTEDVYDERRNFFKALPPFRPEGDRVALLAAVREGLIDMLVTDHAPHAHAEKAAHYDDFRDVPSGMPGVQTFLATLLHLVERGEITLRDIAKLCAHNPAQRFGLGATKGLLAPGYDADLLLLDPERSTTLRNEDQRSKARYTPFDGMHVSWSLAAVYLRGALKGETTPANGRVVTASA</sequence>
<dbReference type="Gene3D" id="3.20.20.140">
    <property type="entry name" value="Metal-dependent hydrolases"/>
    <property type="match status" value="1"/>
</dbReference>
<dbReference type="OrthoDB" id="5687299at2"/>
<dbReference type="EMBL" id="FCNX02000002">
    <property type="protein sequence ID" value="SAK48984.1"/>
    <property type="molecule type" value="Genomic_DNA"/>
</dbReference>
<dbReference type="AlphaFoldDB" id="A0A157ZTV9"/>
<reference evidence="7" key="1">
    <citation type="submission" date="2016-01" db="EMBL/GenBank/DDBJ databases">
        <authorList>
            <person name="Peeters C."/>
        </authorList>
    </citation>
    <scope>NUCLEOTIDE SEQUENCE</scope>
    <source>
        <strain evidence="7">LMG 29320</strain>
    </source>
</reference>
<dbReference type="SUPFAM" id="SSF51556">
    <property type="entry name" value="Metallo-dependent hydrolases"/>
    <property type="match status" value="1"/>
</dbReference>
<keyword evidence="8" id="KW-1185">Reference proteome</keyword>
<keyword evidence="4" id="KW-0479">Metal-binding</keyword>
<dbReference type="SUPFAM" id="SSF51338">
    <property type="entry name" value="Composite domain of metallo-dependent hydrolases"/>
    <property type="match status" value="1"/>
</dbReference>
<accession>A0A157ZTV9</accession>
<dbReference type="Gene3D" id="2.30.40.10">
    <property type="entry name" value="Urease, subunit C, domain 1"/>
    <property type="match status" value="1"/>
</dbReference>
<evidence type="ECO:0000313" key="8">
    <source>
        <dbReference type="Proteomes" id="UP000054903"/>
    </source>
</evidence>
<gene>
    <name evidence="7" type="ORF">AWB77_01088</name>
</gene>
<feature type="domain" description="Amidohydrolase-related" evidence="6">
    <location>
        <begin position="51"/>
        <end position="422"/>
    </location>
</feature>
<dbReference type="PANTHER" id="PTHR43668:SF2">
    <property type="entry name" value="ALLANTOINASE"/>
    <property type="match status" value="1"/>
</dbReference>
<name>A0A157ZTV9_9BURK</name>
<dbReference type="GO" id="GO:0004038">
    <property type="term" value="F:allantoinase activity"/>
    <property type="evidence" value="ECO:0007669"/>
    <property type="project" value="TreeGrafter"/>
</dbReference>
<dbReference type="InterPro" id="IPR032466">
    <property type="entry name" value="Metal_Hydrolase"/>
</dbReference>
<keyword evidence="5" id="KW-0378">Hydrolase</keyword>
<comment type="similarity">
    <text evidence="3">Belongs to the metallo-dependent hydrolases superfamily. DHOase family. Class I DHOase subfamily.</text>
</comment>
<dbReference type="Pfam" id="PF01979">
    <property type="entry name" value="Amidohydro_1"/>
    <property type="match status" value="1"/>
</dbReference>
<evidence type="ECO:0000256" key="3">
    <source>
        <dbReference type="ARBA" id="ARBA00010286"/>
    </source>
</evidence>
<dbReference type="GO" id="GO:0046872">
    <property type="term" value="F:metal ion binding"/>
    <property type="evidence" value="ECO:0007669"/>
    <property type="project" value="UniProtKB-KW"/>
</dbReference>
<dbReference type="GO" id="GO:0006145">
    <property type="term" value="P:purine nucleobase catabolic process"/>
    <property type="evidence" value="ECO:0007669"/>
    <property type="project" value="TreeGrafter"/>
</dbReference>
<evidence type="ECO:0000256" key="1">
    <source>
        <dbReference type="ARBA" id="ARBA00001947"/>
    </source>
</evidence>
<dbReference type="Proteomes" id="UP000054903">
    <property type="component" value="Unassembled WGS sequence"/>
</dbReference>
<dbReference type="InterPro" id="IPR050138">
    <property type="entry name" value="DHOase/Allantoinase_Hydrolase"/>
</dbReference>
<dbReference type="InterPro" id="IPR002195">
    <property type="entry name" value="Dihydroorotase_CS"/>
</dbReference>
<dbReference type="PANTHER" id="PTHR43668">
    <property type="entry name" value="ALLANTOINASE"/>
    <property type="match status" value="1"/>
</dbReference>
<protein>
    <submittedName>
        <fullName evidence="7">Dihydroorotase</fullName>
    </submittedName>
</protein>
<evidence type="ECO:0000313" key="7">
    <source>
        <dbReference type="EMBL" id="SAK48984.1"/>
    </source>
</evidence>
<dbReference type="PROSITE" id="PS00483">
    <property type="entry name" value="DIHYDROOROTASE_2"/>
    <property type="match status" value="1"/>
</dbReference>